<reference evidence="1" key="1">
    <citation type="submission" date="2023-03" db="EMBL/GenBank/DDBJ databases">
        <title>Chromosome-level genomes of two armyworms, Mythimna separata and Mythimna loreyi, provide insights into the biosynthesis and reception of sex pheromones.</title>
        <authorList>
            <person name="Zhao H."/>
        </authorList>
    </citation>
    <scope>NUCLEOTIDE SEQUENCE</scope>
    <source>
        <strain evidence="1">BeijingLab</strain>
    </source>
</reference>
<protein>
    <submittedName>
        <fullName evidence="1">Uncharacterized protein</fullName>
    </submittedName>
</protein>
<comment type="caution">
    <text evidence="1">The sequence shown here is derived from an EMBL/GenBank/DDBJ whole genome shotgun (WGS) entry which is preliminary data.</text>
</comment>
<dbReference type="EMBL" id="CM056808">
    <property type="protein sequence ID" value="KAJ8704341.1"/>
    <property type="molecule type" value="Genomic_DNA"/>
</dbReference>
<evidence type="ECO:0000313" key="1">
    <source>
        <dbReference type="EMBL" id="KAJ8704341.1"/>
    </source>
</evidence>
<dbReference type="Proteomes" id="UP001231649">
    <property type="component" value="Chromosome 32"/>
</dbReference>
<sequence length="244" mass="27726">MNMSCDNLDQRPPSPRTPLMYISRAARVDEKTSSIQIESQFQSFSKELNSTLQGWRSDIDRTMALFKEDIKNTLQEWRSELESSMLSYHESVKSSLSDIKQELGTVRTAQADLKKEVKGSSDELSGVKHSLQFHADEQIDLKKHVENISRLQAEQSATSATYLESKIEALEQQARQCNLEICNIPDKHGENLLQLLGSIGEAISFPISHKDVISIHRVPHAHQQTNRRKNIVVKFSTRISILIL</sequence>
<organism evidence="1 2">
    <name type="scientific">Mythimna loreyi</name>
    <dbReference type="NCBI Taxonomy" id="667449"/>
    <lineage>
        <taxon>Eukaryota</taxon>
        <taxon>Metazoa</taxon>
        <taxon>Ecdysozoa</taxon>
        <taxon>Arthropoda</taxon>
        <taxon>Hexapoda</taxon>
        <taxon>Insecta</taxon>
        <taxon>Pterygota</taxon>
        <taxon>Neoptera</taxon>
        <taxon>Endopterygota</taxon>
        <taxon>Lepidoptera</taxon>
        <taxon>Glossata</taxon>
        <taxon>Ditrysia</taxon>
        <taxon>Noctuoidea</taxon>
        <taxon>Noctuidae</taxon>
        <taxon>Noctuinae</taxon>
        <taxon>Hadenini</taxon>
        <taxon>Mythimna</taxon>
    </lineage>
</organism>
<proteinExistence type="predicted"/>
<name>A0ACC2PZI8_9NEOP</name>
<evidence type="ECO:0000313" key="2">
    <source>
        <dbReference type="Proteomes" id="UP001231649"/>
    </source>
</evidence>
<gene>
    <name evidence="1" type="ORF">PYW08_013065</name>
</gene>
<keyword evidence="2" id="KW-1185">Reference proteome</keyword>
<accession>A0ACC2PZI8</accession>